<keyword evidence="3" id="KW-1185">Reference proteome</keyword>
<feature type="compositionally biased region" description="Low complexity" evidence="1">
    <location>
        <begin position="149"/>
        <end position="168"/>
    </location>
</feature>
<feature type="compositionally biased region" description="Polar residues" evidence="1">
    <location>
        <begin position="52"/>
        <end position="66"/>
    </location>
</feature>
<feature type="compositionally biased region" description="Polar residues" evidence="1">
    <location>
        <begin position="20"/>
        <end position="39"/>
    </location>
</feature>
<feature type="region of interest" description="Disordered" evidence="1">
    <location>
        <begin position="1"/>
        <end position="237"/>
    </location>
</feature>
<feature type="compositionally biased region" description="Low complexity" evidence="1">
    <location>
        <begin position="94"/>
        <end position="104"/>
    </location>
</feature>
<gene>
    <name evidence="2" type="ORF">GBAR_LOCUS6234</name>
</gene>
<feature type="compositionally biased region" description="Pro residues" evidence="1">
    <location>
        <begin position="289"/>
        <end position="298"/>
    </location>
</feature>
<organism evidence="2 3">
    <name type="scientific">Geodia barretti</name>
    <name type="common">Barrett's horny sponge</name>
    <dbReference type="NCBI Taxonomy" id="519541"/>
    <lineage>
        <taxon>Eukaryota</taxon>
        <taxon>Metazoa</taxon>
        <taxon>Porifera</taxon>
        <taxon>Demospongiae</taxon>
        <taxon>Heteroscleromorpha</taxon>
        <taxon>Tetractinellida</taxon>
        <taxon>Astrophorina</taxon>
        <taxon>Geodiidae</taxon>
        <taxon>Geodia</taxon>
    </lineage>
</organism>
<evidence type="ECO:0000313" key="2">
    <source>
        <dbReference type="EMBL" id="CAI8009229.1"/>
    </source>
</evidence>
<dbReference type="EMBL" id="CASHTH010000934">
    <property type="protein sequence ID" value="CAI8009229.1"/>
    <property type="molecule type" value="Genomic_DNA"/>
</dbReference>
<accession>A0AA35RDJ2</accession>
<feature type="compositionally biased region" description="Acidic residues" evidence="1">
    <location>
        <begin position="213"/>
        <end position="237"/>
    </location>
</feature>
<dbReference type="Proteomes" id="UP001174909">
    <property type="component" value="Unassembled WGS sequence"/>
</dbReference>
<dbReference type="AlphaFoldDB" id="A0AA35RDJ2"/>
<proteinExistence type="predicted"/>
<evidence type="ECO:0000256" key="1">
    <source>
        <dbReference type="SAM" id="MobiDB-lite"/>
    </source>
</evidence>
<evidence type="ECO:0000313" key="3">
    <source>
        <dbReference type="Proteomes" id="UP001174909"/>
    </source>
</evidence>
<sequence>MKTELMARAQQKTHPENKSLPPSLSANHSNLSRSASSVSDGRRQGHPLTASVHMNSNEQTSSTSGQKPPLGPRFSHSNGAKSSASLEESETSSEDYSPSDNSSSFTGTGGSLHDWTTPSPTPLAGNGMFERTPILPPRISDARPFSPCSTTSSSSSSTSGYNVPRRSCLPPPPTSSSGTPHYMRVKRDEMDGDSDYMTMNPALRKKTPPTAEEAAENEDEEDEEEEEENDEEYVDEEYVETYTDMQSAQTDIPADLVDQYMRMVPIGGSQIGTLTRSNGGPAHSGRPSSVPPPSPPPQLASRFRELKIIESSSNTFPGANREGTNS</sequence>
<feature type="region of interest" description="Disordered" evidence="1">
    <location>
        <begin position="268"/>
        <end position="299"/>
    </location>
</feature>
<protein>
    <submittedName>
        <fullName evidence="2">Uncharacterized protein</fullName>
    </submittedName>
</protein>
<comment type="caution">
    <text evidence="2">The sequence shown here is derived from an EMBL/GenBank/DDBJ whole genome shotgun (WGS) entry which is preliminary data.</text>
</comment>
<name>A0AA35RDJ2_GEOBA</name>
<reference evidence="2" key="1">
    <citation type="submission" date="2023-03" db="EMBL/GenBank/DDBJ databases">
        <authorList>
            <person name="Steffen K."/>
            <person name="Cardenas P."/>
        </authorList>
    </citation>
    <scope>NUCLEOTIDE SEQUENCE</scope>
</reference>